<protein>
    <recommendedName>
        <fullName evidence="1">DUF7300 domain-containing protein</fullName>
    </recommendedName>
</protein>
<organism evidence="2 3">
    <name type="scientific">Aeromonas phage JELG-KS1</name>
    <dbReference type="NCBI Taxonomy" id="2951233"/>
    <lineage>
        <taxon>Viruses</taxon>
        <taxon>Duplodnaviria</taxon>
        <taxon>Heunggongvirae</taxon>
        <taxon>Uroviricota</taxon>
        <taxon>Caudoviricetes</taxon>
        <taxon>Autographivirales</taxon>
        <taxon>Autotranscriptaviridae</taxon>
        <taxon>Studiervirinae</taxon>
        <taxon>Jelgvirus</taxon>
        <taxon>Jelgvirus JELGKS1</taxon>
    </lineage>
</organism>
<evidence type="ECO:0000313" key="3">
    <source>
        <dbReference type="Proteomes" id="UP001060072"/>
    </source>
</evidence>
<dbReference type="Pfam" id="PF23974">
    <property type="entry name" value="DUF7300"/>
    <property type="match status" value="1"/>
</dbReference>
<feature type="domain" description="DUF7300" evidence="1">
    <location>
        <begin position="5"/>
        <end position="68"/>
    </location>
</feature>
<evidence type="ECO:0000259" key="1">
    <source>
        <dbReference type="Pfam" id="PF23974"/>
    </source>
</evidence>
<dbReference type="EMBL" id="ON604651">
    <property type="protein sequence ID" value="UTQ78141.1"/>
    <property type="molecule type" value="Genomic_DNA"/>
</dbReference>
<sequence>MTMSKTPAVRDYKHYKPWLTVRITEEGDTKYVNILSCIHVNKDKRLGNCWSSEFTDAQILADIDYSPWE</sequence>
<keyword evidence="3" id="KW-1185">Reference proteome</keyword>
<name>A0A9E7NM07_9CAUD</name>
<dbReference type="Proteomes" id="UP001060072">
    <property type="component" value="Segment"/>
</dbReference>
<dbReference type="InterPro" id="IPR055724">
    <property type="entry name" value="DUF7300"/>
</dbReference>
<reference evidence="2" key="1">
    <citation type="submission" date="2022-05" db="EMBL/GenBank/DDBJ databases">
        <title>Complete genome sequence of Aeromonas phage JELG-KS1.</title>
        <authorList>
            <person name="Svanberga K."/>
            <person name="Dislers A."/>
            <person name="Kazaks A."/>
            <person name="Zrelovs N."/>
        </authorList>
    </citation>
    <scope>NUCLEOTIDE SEQUENCE</scope>
</reference>
<proteinExistence type="predicted"/>
<evidence type="ECO:0000313" key="2">
    <source>
        <dbReference type="EMBL" id="UTQ78141.1"/>
    </source>
</evidence>
<accession>A0A9E7NM07</accession>